<evidence type="ECO:0000313" key="4">
    <source>
        <dbReference type="EMBL" id="KAA2260983.1"/>
    </source>
</evidence>
<reference evidence="4 5" key="2">
    <citation type="submission" date="2019-09" db="EMBL/GenBank/DDBJ databases">
        <authorList>
            <person name="Jin C."/>
        </authorList>
    </citation>
    <scope>NUCLEOTIDE SEQUENCE [LARGE SCALE GENOMIC DNA]</scope>
    <source>
        <strain evidence="4 5">AN110305</strain>
    </source>
</reference>
<evidence type="ECO:0000313" key="5">
    <source>
        <dbReference type="Proteomes" id="UP000323454"/>
    </source>
</evidence>
<comment type="caution">
    <text evidence="4">The sequence shown here is derived from an EMBL/GenBank/DDBJ whole genome shotgun (WGS) entry which is preliminary data.</text>
</comment>
<dbReference type="GO" id="GO:0005829">
    <property type="term" value="C:cytosol"/>
    <property type="evidence" value="ECO:0007669"/>
    <property type="project" value="TreeGrafter"/>
</dbReference>
<feature type="site" description="Participates in a stacking interaction with the thymidine ring of dTDP-4-oxo-6-deoxyglucose" evidence="3">
    <location>
        <position position="138"/>
    </location>
</feature>
<feature type="active site" description="Proton acceptor" evidence="2">
    <location>
        <position position="62"/>
    </location>
</feature>
<dbReference type="InterPro" id="IPR000888">
    <property type="entry name" value="RmlC-like"/>
</dbReference>
<keyword evidence="5" id="KW-1185">Reference proteome</keyword>
<dbReference type="GO" id="GO:0019305">
    <property type="term" value="P:dTDP-rhamnose biosynthetic process"/>
    <property type="evidence" value="ECO:0007669"/>
    <property type="project" value="TreeGrafter"/>
</dbReference>
<dbReference type="GO" id="GO:0000271">
    <property type="term" value="P:polysaccharide biosynthetic process"/>
    <property type="evidence" value="ECO:0007669"/>
    <property type="project" value="TreeGrafter"/>
</dbReference>
<sequence length="203" mass="21931">MEARELKISGAFEFTPRSFPDERGFFTAPFQEAEFVAAVGHPLRLAQTNHSVSRRGTIRGVHYADVPPSQAKYVSCPSGALLDVVVDIRVGSPTFGQWDAVRLDERNLRAVYLPEGLGHALMALADDTVATYLCSEPYNPAGEHGINPLDPDLGLPWDLDVEPILSPKDAEAPTLAEALAAGALPAYADCLALYESLRARGRS</sequence>
<organism evidence="4 5">
    <name type="scientific">Solihabitans fulvus</name>
    <dbReference type="NCBI Taxonomy" id="1892852"/>
    <lineage>
        <taxon>Bacteria</taxon>
        <taxon>Bacillati</taxon>
        <taxon>Actinomycetota</taxon>
        <taxon>Actinomycetes</taxon>
        <taxon>Pseudonocardiales</taxon>
        <taxon>Pseudonocardiaceae</taxon>
        <taxon>Solihabitans</taxon>
    </lineage>
</organism>
<accession>A0A5B2XCH2</accession>
<dbReference type="Pfam" id="PF00908">
    <property type="entry name" value="dTDP_sugar_isom"/>
    <property type="match status" value="1"/>
</dbReference>
<dbReference type="PANTHER" id="PTHR21047:SF2">
    <property type="entry name" value="THYMIDINE DIPHOSPHO-4-KETO-RHAMNOSE 3,5-EPIMERASE"/>
    <property type="match status" value="1"/>
</dbReference>
<evidence type="ECO:0000256" key="2">
    <source>
        <dbReference type="PIRSR" id="PIRSR600888-1"/>
    </source>
</evidence>
<dbReference type="Gene3D" id="2.60.120.10">
    <property type="entry name" value="Jelly Rolls"/>
    <property type="match status" value="1"/>
</dbReference>
<evidence type="ECO:0000256" key="1">
    <source>
        <dbReference type="ARBA" id="ARBA00010154"/>
    </source>
</evidence>
<dbReference type="AlphaFoldDB" id="A0A5B2XCH2"/>
<dbReference type="PANTHER" id="PTHR21047">
    <property type="entry name" value="DTDP-6-DEOXY-D-GLUCOSE-3,5 EPIMERASE"/>
    <property type="match status" value="1"/>
</dbReference>
<evidence type="ECO:0000256" key="3">
    <source>
        <dbReference type="PIRSR" id="PIRSR600888-3"/>
    </source>
</evidence>
<gene>
    <name evidence="4" type="ORF">F0L68_19510</name>
</gene>
<dbReference type="OrthoDB" id="9800680at2"/>
<dbReference type="EMBL" id="VUOB01000033">
    <property type="protein sequence ID" value="KAA2260983.1"/>
    <property type="molecule type" value="Genomic_DNA"/>
</dbReference>
<dbReference type="RefSeq" id="WP_149851033.1">
    <property type="nucleotide sequence ID" value="NZ_VUOB01000033.1"/>
</dbReference>
<dbReference type="GO" id="GO:0008830">
    <property type="term" value="F:dTDP-4-dehydrorhamnose 3,5-epimerase activity"/>
    <property type="evidence" value="ECO:0007669"/>
    <property type="project" value="InterPro"/>
</dbReference>
<dbReference type="SUPFAM" id="SSF51182">
    <property type="entry name" value="RmlC-like cupins"/>
    <property type="match status" value="1"/>
</dbReference>
<dbReference type="Proteomes" id="UP000323454">
    <property type="component" value="Unassembled WGS sequence"/>
</dbReference>
<comment type="similarity">
    <text evidence="1">Belongs to the dTDP-4-dehydrorhamnose 3,5-epimerase family.</text>
</comment>
<reference evidence="4 5" key="1">
    <citation type="submission" date="2019-09" db="EMBL/GenBank/DDBJ databases">
        <title>Goodfellowia gen. nov., a new genus of the Pseudonocardineae related to Actinoalloteichus, containing Goodfellowia coeruleoviolacea gen. nov., comb. nov. gen. nov., comb. nov.</title>
        <authorList>
            <person name="Labeda D."/>
        </authorList>
    </citation>
    <scope>NUCLEOTIDE SEQUENCE [LARGE SCALE GENOMIC DNA]</scope>
    <source>
        <strain evidence="4 5">AN110305</strain>
    </source>
</reference>
<proteinExistence type="inferred from homology"/>
<dbReference type="InterPro" id="IPR011051">
    <property type="entry name" value="RmlC_Cupin_sf"/>
</dbReference>
<name>A0A5B2XCH2_9PSEU</name>
<dbReference type="CDD" id="cd00438">
    <property type="entry name" value="cupin_RmlC"/>
    <property type="match status" value="1"/>
</dbReference>
<feature type="active site" description="Proton donor" evidence="2">
    <location>
        <position position="132"/>
    </location>
</feature>
<protein>
    <submittedName>
        <fullName evidence="4">dTDP-4-keto-6-deoxy-D-glucose epimerase</fullName>
    </submittedName>
</protein>
<dbReference type="InterPro" id="IPR014710">
    <property type="entry name" value="RmlC-like_jellyroll"/>
</dbReference>